<feature type="compositionally biased region" description="Basic residues" evidence="1">
    <location>
        <begin position="74"/>
        <end position="84"/>
    </location>
</feature>
<dbReference type="EMBL" id="JBBBZM010000067">
    <property type="protein sequence ID" value="KAL0635566.1"/>
    <property type="molecule type" value="Genomic_DNA"/>
</dbReference>
<reference evidence="2 3" key="1">
    <citation type="submission" date="2024-02" db="EMBL/GenBank/DDBJ databases">
        <title>Discinaceae phylogenomics.</title>
        <authorList>
            <person name="Dirks A.C."/>
            <person name="James T.Y."/>
        </authorList>
    </citation>
    <scope>NUCLEOTIDE SEQUENCE [LARGE SCALE GENOMIC DNA]</scope>
    <source>
        <strain evidence="2 3">ACD0624</strain>
    </source>
</reference>
<keyword evidence="3" id="KW-1185">Reference proteome</keyword>
<feature type="region of interest" description="Disordered" evidence="1">
    <location>
        <begin position="36"/>
        <end position="140"/>
    </location>
</feature>
<accession>A0ABR3GI76</accession>
<name>A0ABR3GI76_9PEZI</name>
<feature type="compositionally biased region" description="Acidic residues" evidence="1">
    <location>
        <begin position="130"/>
        <end position="140"/>
    </location>
</feature>
<organism evidence="2 3">
    <name type="scientific">Discina gigas</name>
    <dbReference type="NCBI Taxonomy" id="1032678"/>
    <lineage>
        <taxon>Eukaryota</taxon>
        <taxon>Fungi</taxon>
        <taxon>Dikarya</taxon>
        <taxon>Ascomycota</taxon>
        <taxon>Pezizomycotina</taxon>
        <taxon>Pezizomycetes</taxon>
        <taxon>Pezizales</taxon>
        <taxon>Discinaceae</taxon>
        <taxon>Discina</taxon>
    </lineage>
</organism>
<proteinExistence type="predicted"/>
<protein>
    <submittedName>
        <fullName evidence="2">Uncharacterized protein</fullName>
    </submittedName>
</protein>
<evidence type="ECO:0000256" key="1">
    <source>
        <dbReference type="SAM" id="MobiDB-lite"/>
    </source>
</evidence>
<gene>
    <name evidence="2" type="ORF">Q9L58_005497</name>
</gene>
<feature type="compositionally biased region" description="Polar residues" evidence="1">
    <location>
        <begin position="47"/>
        <end position="70"/>
    </location>
</feature>
<comment type="caution">
    <text evidence="2">The sequence shown here is derived from an EMBL/GenBank/DDBJ whole genome shotgun (WGS) entry which is preliminary data.</text>
</comment>
<feature type="compositionally biased region" description="Basic and acidic residues" evidence="1">
    <location>
        <begin position="99"/>
        <end position="121"/>
    </location>
</feature>
<evidence type="ECO:0000313" key="3">
    <source>
        <dbReference type="Proteomes" id="UP001447188"/>
    </source>
</evidence>
<evidence type="ECO:0000313" key="2">
    <source>
        <dbReference type="EMBL" id="KAL0635566.1"/>
    </source>
</evidence>
<dbReference type="Proteomes" id="UP001447188">
    <property type="component" value="Unassembled WGS sequence"/>
</dbReference>
<sequence length="140" mass="15688">MIELLVPPKSQNKLPPWAEVAERMGAGFTQDAVRQQYQKMRKEGLQATRSTPNTPQRNRIQVGQPTYTGITKSPTRRGRPRGKRPLVDPHESEEEDEKGGENKKVKKEDEQSGLRILKTEPVDSDGIVQLDDDELSASGP</sequence>